<feature type="chain" id="PRO_5040968360" description="Lipoprotein" evidence="1">
    <location>
        <begin position="28"/>
        <end position="214"/>
    </location>
</feature>
<keyword evidence="1" id="KW-0732">Signal</keyword>
<evidence type="ECO:0000313" key="3">
    <source>
        <dbReference type="Proteomes" id="UP001150924"/>
    </source>
</evidence>
<evidence type="ECO:0008006" key="4">
    <source>
        <dbReference type="Google" id="ProtNLM"/>
    </source>
</evidence>
<reference evidence="2" key="1">
    <citation type="submission" date="2022-11" db="EMBL/GenBank/DDBJ databases">
        <title>Minimal conservation of predation-associated metabolite biosynthetic gene clusters underscores biosynthetic potential of Myxococcota including descriptions for ten novel species: Archangium lansinium sp. nov., Myxococcus landrumus sp. nov., Nannocystis bai.</title>
        <authorList>
            <person name="Ahearne A."/>
            <person name="Stevens C."/>
            <person name="Phillips K."/>
        </authorList>
    </citation>
    <scope>NUCLEOTIDE SEQUENCE</scope>
    <source>
        <strain evidence="2">Na p29</strain>
    </source>
</reference>
<evidence type="ECO:0000313" key="2">
    <source>
        <dbReference type="EMBL" id="MCY1011378.1"/>
    </source>
</evidence>
<accession>A0A9X3EW57</accession>
<proteinExistence type="predicted"/>
<name>A0A9X3EW57_9BACT</name>
<keyword evidence="3" id="KW-1185">Reference proteome</keyword>
<sequence length="214" mass="21498">MRRSCSSPVVALALTGLLACGTGPAYQTGDGTTTTTSLGGSTSTFTTLTTATPTTGDDASAGAFIARPDAAILECDLFLQDCPEGQKCTALSGSGPLDTFRCVPVARDPDHPGEPCSTGEHAFDGLDSCAAGSLCYEQAADPSDRVCVSFCTGSPDAPAVRRWACPSAAPPTGARSPALACPSASRVVTRSTIPAPTPRCASRSRSAAASCSSV</sequence>
<dbReference type="AlphaFoldDB" id="A0A9X3EW57"/>
<dbReference type="RefSeq" id="WP_267774643.1">
    <property type="nucleotide sequence ID" value="NZ_JAPNKE010000002.1"/>
</dbReference>
<gene>
    <name evidence="2" type="ORF">OV079_38625</name>
</gene>
<dbReference type="Proteomes" id="UP001150924">
    <property type="component" value="Unassembled WGS sequence"/>
</dbReference>
<organism evidence="2 3">
    <name type="scientific">Nannocystis pusilla</name>
    <dbReference type="NCBI Taxonomy" id="889268"/>
    <lineage>
        <taxon>Bacteria</taxon>
        <taxon>Pseudomonadati</taxon>
        <taxon>Myxococcota</taxon>
        <taxon>Polyangia</taxon>
        <taxon>Nannocystales</taxon>
        <taxon>Nannocystaceae</taxon>
        <taxon>Nannocystis</taxon>
    </lineage>
</organism>
<comment type="caution">
    <text evidence="2">The sequence shown here is derived from an EMBL/GenBank/DDBJ whole genome shotgun (WGS) entry which is preliminary data.</text>
</comment>
<dbReference type="EMBL" id="JAPNKE010000002">
    <property type="protein sequence ID" value="MCY1011378.1"/>
    <property type="molecule type" value="Genomic_DNA"/>
</dbReference>
<protein>
    <recommendedName>
        <fullName evidence="4">Lipoprotein</fullName>
    </recommendedName>
</protein>
<feature type="signal peptide" evidence="1">
    <location>
        <begin position="1"/>
        <end position="27"/>
    </location>
</feature>
<dbReference type="PROSITE" id="PS51257">
    <property type="entry name" value="PROKAR_LIPOPROTEIN"/>
    <property type="match status" value="1"/>
</dbReference>
<evidence type="ECO:0000256" key="1">
    <source>
        <dbReference type="SAM" id="SignalP"/>
    </source>
</evidence>